<keyword evidence="2 6" id="KW-0812">Transmembrane</keyword>
<dbReference type="PROSITE" id="PS50850">
    <property type="entry name" value="MFS"/>
    <property type="match status" value="1"/>
</dbReference>
<gene>
    <name evidence="8" type="ORF">V5O48_011487</name>
</gene>
<dbReference type="Proteomes" id="UP001465976">
    <property type="component" value="Unassembled WGS sequence"/>
</dbReference>
<comment type="caution">
    <text evidence="8">The sequence shown here is derived from an EMBL/GenBank/DDBJ whole genome shotgun (WGS) entry which is preliminary data.</text>
</comment>
<feature type="region of interest" description="Disordered" evidence="5">
    <location>
        <begin position="513"/>
        <end position="548"/>
    </location>
</feature>
<feature type="transmembrane region" description="Helical" evidence="6">
    <location>
        <begin position="63"/>
        <end position="81"/>
    </location>
</feature>
<organism evidence="8 9">
    <name type="scientific">Marasmius crinis-equi</name>
    <dbReference type="NCBI Taxonomy" id="585013"/>
    <lineage>
        <taxon>Eukaryota</taxon>
        <taxon>Fungi</taxon>
        <taxon>Dikarya</taxon>
        <taxon>Basidiomycota</taxon>
        <taxon>Agaricomycotina</taxon>
        <taxon>Agaricomycetes</taxon>
        <taxon>Agaricomycetidae</taxon>
        <taxon>Agaricales</taxon>
        <taxon>Marasmiineae</taxon>
        <taxon>Marasmiaceae</taxon>
        <taxon>Marasmius</taxon>
    </lineage>
</organism>
<evidence type="ECO:0000256" key="3">
    <source>
        <dbReference type="ARBA" id="ARBA00022989"/>
    </source>
</evidence>
<evidence type="ECO:0000259" key="7">
    <source>
        <dbReference type="PROSITE" id="PS50850"/>
    </source>
</evidence>
<dbReference type="InterPro" id="IPR020846">
    <property type="entry name" value="MFS_dom"/>
</dbReference>
<dbReference type="EMBL" id="JBAHYK010000928">
    <property type="protein sequence ID" value="KAL0570472.1"/>
    <property type="molecule type" value="Genomic_DNA"/>
</dbReference>
<feature type="transmembrane region" description="Helical" evidence="6">
    <location>
        <begin position="235"/>
        <end position="256"/>
    </location>
</feature>
<evidence type="ECO:0000256" key="6">
    <source>
        <dbReference type="SAM" id="Phobius"/>
    </source>
</evidence>
<dbReference type="InterPro" id="IPR011701">
    <property type="entry name" value="MFS"/>
</dbReference>
<proteinExistence type="predicted"/>
<feature type="compositionally biased region" description="Basic and acidic residues" evidence="5">
    <location>
        <begin position="513"/>
        <end position="522"/>
    </location>
</feature>
<dbReference type="InterPro" id="IPR005829">
    <property type="entry name" value="Sugar_transporter_CS"/>
</dbReference>
<evidence type="ECO:0000256" key="4">
    <source>
        <dbReference type="ARBA" id="ARBA00023136"/>
    </source>
</evidence>
<feature type="compositionally biased region" description="Basic and acidic residues" evidence="5">
    <location>
        <begin position="536"/>
        <end position="548"/>
    </location>
</feature>
<dbReference type="Gene3D" id="1.20.1250.20">
    <property type="entry name" value="MFS general substrate transporter like domains"/>
    <property type="match status" value="1"/>
</dbReference>
<comment type="subcellular location">
    <subcellularLocation>
        <location evidence="1">Membrane</location>
        <topology evidence="1">Multi-pass membrane protein</topology>
    </subcellularLocation>
</comment>
<dbReference type="PROSITE" id="PS00216">
    <property type="entry name" value="SUGAR_TRANSPORT_1"/>
    <property type="match status" value="1"/>
</dbReference>
<evidence type="ECO:0000313" key="9">
    <source>
        <dbReference type="Proteomes" id="UP001465976"/>
    </source>
</evidence>
<sequence>MTGSVASTISSAYSQSDMAEKGGVRFKLILFSLFISLFVAAMELSAISTSLPTIIDSLHGTDYVWVGTAYSLASTAFLPMSGGVAEIFGRRPAMIIALGLFALGSRTVQGLGGGAIQSVSSIIISDLVSLQERGTYNAVIGMAWAFASAIGPLVGGALAGRGQWRWLFYLNLPICGVAIVAVLIFLRLPTPPGTVTSKLRKMDWIGNLLVISSTTAVVIGLSWGGVVYSWSSSHVLSTLIVGFVGFVLFFVHQAKWAANPIIPITILSNRSSVSGYIQNFINYILMLGLGYYFPVYLQACKDASSIKSGLGILPLAASIGFSAVLSGISVTITKRYRPQLWVGWVLVAVGLGLITQLGPQSTYPHLLGVSVLPGIGMGVLAAVGYFPVLAPLNVTQNAYALAFFAFGRTFAGIWGISLGNAVLQNELQKRLRPELVEALGGTITADKLYAFISQIRFLGEPTKAELQENFGDSLDVLWAVMAGVAGIGLLSSLLMKGIALQNVRDEKWTKVEVAHGSDEEKNGVQGNTRDQEGEEDARSDRVGFEEVR</sequence>
<dbReference type="SUPFAM" id="SSF103473">
    <property type="entry name" value="MFS general substrate transporter"/>
    <property type="match status" value="1"/>
</dbReference>
<evidence type="ECO:0000256" key="5">
    <source>
        <dbReference type="SAM" id="MobiDB-lite"/>
    </source>
</evidence>
<keyword evidence="9" id="KW-1185">Reference proteome</keyword>
<feature type="transmembrane region" description="Helical" evidence="6">
    <location>
        <begin position="398"/>
        <end position="423"/>
    </location>
</feature>
<feature type="transmembrane region" description="Helical" evidence="6">
    <location>
        <begin position="366"/>
        <end position="386"/>
    </location>
</feature>
<dbReference type="PANTHER" id="PTHR23501:SF102">
    <property type="entry name" value="DRUG TRANSPORTER, PUTATIVE (AFU_ORTHOLOGUE AFUA_3G08530)-RELATED"/>
    <property type="match status" value="1"/>
</dbReference>
<feature type="transmembrane region" description="Helical" evidence="6">
    <location>
        <begin position="338"/>
        <end position="354"/>
    </location>
</feature>
<accession>A0ABR3F5H9</accession>
<feature type="transmembrane region" description="Helical" evidence="6">
    <location>
        <begin position="276"/>
        <end position="297"/>
    </location>
</feature>
<feature type="transmembrane region" description="Helical" evidence="6">
    <location>
        <begin position="309"/>
        <end position="332"/>
    </location>
</feature>
<feature type="transmembrane region" description="Helical" evidence="6">
    <location>
        <begin position="166"/>
        <end position="188"/>
    </location>
</feature>
<feature type="transmembrane region" description="Helical" evidence="6">
    <location>
        <begin position="136"/>
        <end position="159"/>
    </location>
</feature>
<feature type="domain" description="Major facilitator superfamily (MFS) profile" evidence="7">
    <location>
        <begin position="1"/>
        <end position="500"/>
    </location>
</feature>
<feature type="transmembrane region" description="Helical" evidence="6">
    <location>
        <begin position="208"/>
        <end position="228"/>
    </location>
</feature>
<name>A0ABR3F5H9_9AGAR</name>
<evidence type="ECO:0000313" key="8">
    <source>
        <dbReference type="EMBL" id="KAL0570472.1"/>
    </source>
</evidence>
<dbReference type="PANTHER" id="PTHR23501">
    <property type="entry name" value="MAJOR FACILITATOR SUPERFAMILY"/>
    <property type="match status" value="1"/>
</dbReference>
<keyword evidence="3 6" id="KW-1133">Transmembrane helix</keyword>
<evidence type="ECO:0000256" key="2">
    <source>
        <dbReference type="ARBA" id="ARBA00022692"/>
    </source>
</evidence>
<protein>
    <recommendedName>
        <fullName evidence="7">Major facilitator superfamily (MFS) profile domain-containing protein</fullName>
    </recommendedName>
</protein>
<feature type="transmembrane region" description="Helical" evidence="6">
    <location>
        <begin position="476"/>
        <end position="495"/>
    </location>
</feature>
<keyword evidence="4 6" id="KW-0472">Membrane</keyword>
<dbReference type="Pfam" id="PF07690">
    <property type="entry name" value="MFS_1"/>
    <property type="match status" value="1"/>
</dbReference>
<reference evidence="8 9" key="1">
    <citation type="submission" date="2024-02" db="EMBL/GenBank/DDBJ databases">
        <title>A draft genome for the cacao thread blight pathogen Marasmius crinis-equi.</title>
        <authorList>
            <person name="Cohen S.P."/>
            <person name="Baruah I.K."/>
            <person name="Amoako-Attah I."/>
            <person name="Bukari Y."/>
            <person name="Meinhardt L.W."/>
            <person name="Bailey B.A."/>
        </authorList>
    </citation>
    <scope>NUCLEOTIDE SEQUENCE [LARGE SCALE GENOMIC DNA]</scope>
    <source>
        <strain evidence="8 9">GH-76</strain>
    </source>
</reference>
<evidence type="ECO:0000256" key="1">
    <source>
        <dbReference type="ARBA" id="ARBA00004141"/>
    </source>
</evidence>
<feature type="transmembrane region" description="Helical" evidence="6">
    <location>
        <begin position="28"/>
        <end position="51"/>
    </location>
</feature>
<dbReference type="InterPro" id="IPR036259">
    <property type="entry name" value="MFS_trans_sf"/>
</dbReference>